<protein>
    <submittedName>
        <fullName evidence="1">Uncharacterized protein</fullName>
    </submittedName>
</protein>
<reference evidence="1" key="1">
    <citation type="journal article" date="2024" name="Gigascience">
        <title>Chromosome-level genome of the poultry shaft louse Menopon gallinae provides insight into the host-switching and adaptive evolution of parasitic lice.</title>
        <authorList>
            <person name="Xu Y."/>
            <person name="Ma L."/>
            <person name="Liu S."/>
            <person name="Liang Y."/>
            <person name="Liu Q."/>
            <person name="He Z."/>
            <person name="Tian L."/>
            <person name="Duan Y."/>
            <person name="Cai W."/>
            <person name="Li H."/>
            <person name="Song F."/>
        </authorList>
    </citation>
    <scope>NUCLEOTIDE SEQUENCE</scope>
    <source>
        <strain evidence="1">Cailab_2023a</strain>
    </source>
</reference>
<proteinExistence type="predicted"/>
<sequence length="199" mass="22115">MMMMVSKIVDVYVNPDKDLETWSRVVEMYQASINLYLPFCTCAQARWGSSSSNQMNGWKGCLRNVYSGRVASITRYKSVISSGKGRTDNRTRVTVGIESVEAAYYNIFAGDIKSKRSSMLTLLVAEVECISGLGLGPVLSEAAADLSGQHLRWHAIHVEPPDRQRSKNKGKGSRILGTQRYKFTDAAEWSADVQQPVVQ</sequence>
<comment type="caution">
    <text evidence="1">The sequence shown here is derived from an EMBL/GenBank/DDBJ whole genome shotgun (WGS) entry which is preliminary data.</text>
</comment>
<organism evidence="1">
    <name type="scientific">Menopon gallinae</name>
    <name type="common">poultry shaft louse</name>
    <dbReference type="NCBI Taxonomy" id="328185"/>
    <lineage>
        <taxon>Eukaryota</taxon>
        <taxon>Metazoa</taxon>
        <taxon>Ecdysozoa</taxon>
        <taxon>Arthropoda</taxon>
        <taxon>Hexapoda</taxon>
        <taxon>Insecta</taxon>
        <taxon>Pterygota</taxon>
        <taxon>Neoptera</taxon>
        <taxon>Paraneoptera</taxon>
        <taxon>Psocodea</taxon>
        <taxon>Troctomorpha</taxon>
        <taxon>Phthiraptera</taxon>
        <taxon>Amblycera</taxon>
        <taxon>Menoponidae</taxon>
        <taxon>Menopon</taxon>
    </lineage>
</organism>
<gene>
    <name evidence="1" type="ORF">PYX00_001824</name>
</gene>
<name>A0AAW2IEJ2_9NEOP</name>
<dbReference type="EMBL" id="JARGDH010000001">
    <property type="protein sequence ID" value="KAL0280564.1"/>
    <property type="molecule type" value="Genomic_DNA"/>
</dbReference>
<dbReference type="AlphaFoldDB" id="A0AAW2IEJ2"/>
<accession>A0AAW2IEJ2</accession>
<evidence type="ECO:0000313" key="1">
    <source>
        <dbReference type="EMBL" id="KAL0280564.1"/>
    </source>
</evidence>